<keyword evidence="1" id="KW-1133">Transmembrane helix</keyword>
<dbReference type="Proteomes" id="UP000185839">
    <property type="component" value="Unassembled WGS sequence"/>
</dbReference>
<accession>A0A1N7NUR6</accession>
<proteinExistence type="predicted"/>
<sequence length="176" mass="20280">MKFVFFIIIFALILLLISFALAKILGFIFSKLCNEKPKKLRVLNATSTIIIFLSFIFYIFFYNPAKNYKTAFIEKNNNQYVITTIGRRNLMLHDPISAIKKGTYIDSAKFTVLKSNGIIKGKELPTDLGSYPTINNDAIIIKGNSLKINLIYYNFDDKVNKPNVWNGKYKLVKRNF</sequence>
<evidence type="ECO:0000256" key="1">
    <source>
        <dbReference type="SAM" id="Phobius"/>
    </source>
</evidence>
<dbReference type="EMBL" id="FTOI01000017">
    <property type="protein sequence ID" value="SIT02103.1"/>
    <property type="molecule type" value="Genomic_DNA"/>
</dbReference>
<feature type="transmembrane region" description="Helical" evidence="1">
    <location>
        <begin position="42"/>
        <end position="61"/>
    </location>
</feature>
<dbReference type="AlphaFoldDB" id="A0A1N7NUR6"/>
<keyword evidence="3" id="KW-1185">Reference proteome</keyword>
<keyword evidence="1" id="KW-0472">Membrane</keyword>
<name>A0A1N7NUR6_9FLAO</name>
<keyword evidence="1" id="KW-0812">Transmembrane</keyword>
<protein>
    <submittedName>
        <fullName evidence="2">Uncharacterized protein</fullName>
    </submittedName>
</protein>
<gene>
    <name evidence="2" type="ORF">SAMN05421789_11754</name>
</gene>
<feature type="transmembrane region" description="Helical" evidence="1">
    <location>
        <begin position="6"/>
        <end position="30"/>
    </location>
</feature>
<evidence type="ECO:0000313" key="3">
    <source>
        <dbReference type="Proteomes" id="UP000185839"/>
    </source>
</evidence>
<reference evidence="3" key="1">
    <citation type="submission" date="2017-01" db="EMBL/GenBank/DDBJ databases">
        <authorList>
            <person name="Varghese N."/>
            <person name="Submissions S."/>
        </authorList>
    </citation>
    <scope>NUCLEOTIDE SEQUENCE [LARGE SCALE GENOMIC DNA]</scope>
    <source>
        <strain evidence="3">DSM 23145</strain>
    </source>
</reference>
<evidence type="ECO:0000313" key="2">
    <source>
        <dbReference type="EMBL" id="SIT02103.1"/>
    </source>
</evidence>
<organism evidence="2 3">
    <name type="scientific">Kaistella chaponensis</name>
    <dbReference type="NCBI Taxonomy" id="713588"/>
    <lineage>
        <taxon>Bacteria</taxon>
        <taxon>Pseudomonadati</taxon>
        <taxon>Bacteroidota</taxon>
        <taxon>Flavobacteriia</taxon>
        <taxon>Flavobacteriales</taxon>
        <taxon>Weeksellaceae</taxon>
        <taxon>Chryseobacterium group</taxon>
        <taxon>Kaistella</taxon>
    </lineage>
</organism>